<evidence type="ECO:0000256" key="4">
    <source>
        <dbReference type="ARBA" id="ARBA00023136"/>
    </source>
</evidence>
<feature type="non-terminal residue" evidence="6">
    <location>
        <position position="423"/>
    </location>
</feature>
<evidence type="ECO:0000256" key="5">
    <source>
        <dbReference type="SAM" id="Phobius"/>
    </source>
</evidence>
<dbReference type="Proteomes" id="UP000054144">
    <property type="component" value="Unassembled WGS sequence"/>
</dbReference>
<dbReference type="Pfam" id="PF03619">
    <property type="entry name" value="Solute_trans_a"/>
    <property type="match status" value="1"/>
</dbReference>
<evidence type="ECO:0000313" key="7">
    <source>
        <dbReference type="Proteomes" id="UP000054144"/>
    </source>
</evidence>
<feature type="transmembrane region" description="Helical" evidence="5">
    <location>
        <begin position="20"/>
        <end position="42"/>
    </location>
</feature>
<accession>A0A0D7AHZ6</accession>
<comment type="subcellular location">
    <subcellularLocation>
        <location evidence="1">Membrane</location>
        <topology evidence="1">Multi-pass membrane protein</topology>
    </subcellularLocation>
</comment>
<feature type="transmembrane region" description="Helical" evidence="5">
    <location>
        <begin position="225"/>
        <end position="246"/>
    </location>
</feature>
<gene>
    <name evidence="6" type="ORF">FISHEDRAFT_38885</name>
</gene>
<feature type="transmembrane region" description="Helical" evidence="5">
    <location>
        <begin position="54"/>
        <end position="81"/>
    </location>
</feature>
<dbReference type="GO" id="GO:0016020">
    <property type="term" value="C:membrane"/>
    <property type="evidence" value="ECO:0007669"/>
    <property type="project" value="UniProtKB-SubCell"/>
</dbReference>
<dbReference type="PANTHER" id="PTHR23423">
    <property type="entry name" value="ORGANIC SOLUTE TRANSPORTER-RELATED"/>
    <property type="match status" value="1"/>
</dbReference>
<keyword evidence="4 5" id="KW-0472">Membrane</keyword>
<dbReference type="EMBL" id="KN881675">
    <property type="protein sequence ID" value="KIY50468.1"/>
    <property type="molecule type" value="Genomic_DNA"/>
</dbReference>
<keyword evidence="7" id="KW-1185">Reference proteome</keyword>
<evidence type="ECO:0000256" key="1">
    <source>
        <dbReference type="ARBA" id="ARBA00004141"/>
    </source>
</evidence>
<keyword evidence="3 5" id="KW-1133">Transmembrane helix</keyword>
<reference evidence="6 7" key="1">
    <citation type="journal article" date="2015" name="Fungal Genet. Biol.">
        <title>Evolution of novel wood decay mechanisms in Agaricales revealed by the genome sequences of Fistulina hepatica and Cylindrobasidium torrendii.</title>
        <authorList>
            <person name="Floudas D."/>
            <person name="Held B.W."/>
            <person name="Riley R."/>
            <person name="Nagy L.G."/>
            <person name="Koehler G."/>
            <person name="Ransdell A.S."/>
            <person name="Younus H."/>
            <person name="Chow J."/>
            <person name="Chiniquy J."/>
            <person name="Lipzen A."/>
            <person name="Tritt A."/>
            <person name="Sun H."/>
            <person name="Haridas S."/>
            <person name="LaButti K."/>
            <person name="Ohm R.A."/>
            <person name="Kues U."/>
            <person name="Blanchette R.A."/>
            <person name="Grigoriev I.V."/>
            <person name="Minto R.E."/>
            <person name="Hibbett D.S."/>
        </authorList>
    </citation>
    <scope>NUCLEOTIDE SEQUENCE [LARGE SCALE GENOMIC DNA]</scope>
    <source>
        <strain evidence="6 7">ATCC 64428</strain>
    </source>
</reference>
<proteinExistence type="predicted"/>
<dbReference type="AlphaFoldDB" id="A0A0D7AHZ6"/>
<evidence type="ECO:0000313" key="6">
    <source>
        <dbReference type="EMBL" id="KIY50468.1"/>
    </source>
</evidence>
<dbReference type="SMART" id="SM01417">
    <property type="entry name" value="Solute_trans_a"/>
    <property type="match status" value="1"/>
</dbReference>
<organism evidence="6 7">
    <name type="scientific">Fistulina hepatica ATCC 64428</name>
    <dbReference type="NCBI Taxonomy" id="1128425"/>
    <lineage>
        <taxon>Eukaryota</taxon>
        <taxon>Fungi</taxon>
        <taxon>Dikarya</taxon>
        <taxon>Basidiomycota</taxon>
        <taxon>Agaricomycotina</taxon>
        <taxon>Agaricomycetes</taxon>
        <taxon>Agaricomycetidae</taxon>
        <taxon>Agaricales</taxon>
        <taxon>Fistulinaceae</taxon>
        <taxon>Fistulina</taxon>
    </lineage>
</organism>
<evidence type="ECO:0000256" key="3">
    <source>
        <dbReference type="ARBA" id="ARBA00022989"/>
    </source>
</evidence>
<feature type="transmembrane region" description="Helical" evidence="5">
    <location>
        <begin position="87"/>
        <end position="105"/>
    </location>
</feature>
<evidence type="ECO:0000256" key="2">
    <source>
        <dbReference type="ARBA" id="ARBA00022692"/>
    </source>
</evidence>
<feature type="transmembrane region" description="Helical" evidence="5">
    <location>
        <begin position="258"/>
        <end position="282"/>
    </location>
</feature>
<dbReference type="OrthoDB" id="5348404at2759"/>
<dbReference type="InterPro" id="IPR005178">
    <property type="entry name" value="Ostalpha/TMEM184C"/>
</dbReference>
<keyword evidence="2 5" id="KW-0812">Transmembrane</keyword>
<feature type="transmembrane region" description="Helical" evidence="5">
    <location>
        <begin position="182"/>
        <end position="205"/>
    </location>
</feature>
<protein>
    <submittedName>
        <fullName evidence="6">DUF300-domain-containing protein</fullName>
    </submittedName>
</protein>
<sequence>MAIELGSGAGSGSHLPAPVLSLAGLCTLVAVVVSAISIHLHLRNYRRSVLQRMVVRIMVMVPLYAVSSMVSIFSLDAAFFIDALRDIYEAFVIYCFFVLLLEYLGGERSLLIALHGRPPQELVFPLSLFKREIDVSDPYTFLFLKRGIMQYVQVKPVLAVVTLVLKACNKYNDGDLRANSGYLYVSLIYNVSICLSLYCLAVFWICVNEDLKPFRPVPKFLCVKGILFFSFWQSLGISILVAAEVIRKLGPYTDTQRISLGLTDTLICFEMPLFAIAHLYAFSYTDFVDPFKTYAARMPMWYAARDAFGFKDVVEDFKATLRGEGMDYREFEPSEGHIHQGVGRYNRIRAGLRYSKGGKKKYWLPRTGRQGELAHAPLLADADGLYELAFPDIDNDPEDDQLYAYAKKYLFGDYNYPCVDVST</sequence>
<name>A0A0D7AHZ6_9AGAR</name>